<name>R7T691_CAPTE</name>
<dbReference type="EMBL" id="AMQN01033234">
    <property type="status" value="NOT_ANNOTATED_CDS"/>
    <property type="molecule type" value="Genomic_DNA"/>
</dbReference>
<reference evidence="3" key="1">
    <citation type="submission" date="2012-12" db="EMBL/GenBank/DDBJ databases">
        <authorList>
            <person name="Hellsten U."/>
            <person name="Grimwood J."/>
            <person name="Chapman J.A."/>
            <person name="Shapiro H."/>
            <person name="Aerts A."/>
            <person name="Otillar R.P."/>
            <person name="Terry A.Y."/>
            <person name="Boore J.L."/>
            <person name="Simakov O."/>
            <person name="Marletaz F."/>
            <person name="Cho S.-J."/>
            <person name="Edsinger-Gonzales E."/>
            <person name="Havlak P."/>
            <person name="Kuo D.-H."/>
            <person name="Larsson T."/>
            <person name="Lv J."/>
            <person name="Arendt D."/>
            <person name="Savage R."/>
            <person name="Osoegawa K."/>
            <person name="de Jong P."/>
            <person name="Lindberg D.R."/>
            <person name="Seaver E.C."/>
            <person name="Weisblat D.A."/>
            <person name="Putnam N.H."/>
            <person name="Grigoriev I.V."/>
            <person name="Rokhsar D.S."/>
        </authorList>
    </citation>
    <scope>NUCLEOTIDE SEQUENCE</scope>
    <source>
        <strain evidence="3">I ESC-2004</strain>
    </source>
</reference>
<dbReference type="Proteomes" id="UP000014760">
    <property type="component" value="Unassembled WGS sequence"/>
</dbReference>
<sequence>MEFPVQVMALHDVLYRGVFLLVQCRCRFHYVIQLHVEIGTFLAQQKLPNTALFSDPSWIAQLALLANLTGLLNFPNRLIQGKDILVTDMSTAIQAKRCPFMAKMICSDWLKSIALRGERDQSAISQTKPSADVCLLYFAMEAILP</sequence>
<reference evidence="1 3" key="2">
    <citation type="journal article" date="2013" name="Nature">
        <title>Insights into bilaterian evolution from three spiralian genomes.</title>
        <authorList>
            <person name="Simakov O."/>
            <person name="Marletaz F."/>
            <person name="Cho S.J."/>
            <person name="Edsinger-Gonzales E."/>
            <person name="Havlak P."/>
            <person name="Hellsten U."/>
            <person name="Kuo D.H."/>
            <person name="Larsson T."/>
            <person name="Lv J."/>
            <person name="Arendt D."/>
            <person name="Savage R."/>
            <person name="Osoegawa K."/>
            <person name="de Jong P."/>
            <person name="Grimwood J."/>
            <person name="Chapman J.A."/>
            <person name="Shapiro H."/>
            <person name="Aerts A."/>
            <person name="Otillar R.P."/>
            <person name="Terry A.Y."/>
            <person name="Boore J.L."/>
            <person name="Grigoriev I.V."/>
            <person name="Lindberg D.R."/>
            <person name="Seaver E.C."/>
            <person name="Weisblat D.A."/>
            <person name="Putnam N.H."/>
            <person name="Rokhsar D.S."/>
        </authorList>
    </citation>
    <scope>NUCLEOTIDE SEQUENCE</scope>
    <source>
        <strain evidence="1 3">I ESC-2004</strain>
    </source>
</reference>
<protein>
    <submittedName>
        <fullName evidence="1 2">Uncharacterized protein</fullName>
    </submittedName>
</protein>
<proteinExistence type="predicted"/>
<organism evidence="1">
    <name type="scientific">Capitella teleta</name>
    <name type="common">Polychaete worm</name>
    <dbReference type="NCBI Taxonomy" id="283909"/>
    <lineage>
        <taxon>Eukaryota</taxon>
        <taxon>Metazoa</taxon>
        <taxon>Spiralia</taxon>
        <taxon>Lophotrochozoa</taxon>
        <taxon>Annelida</taxon>
        <taxon>Polychaeta</taxon>
        <taxon>Sedentaria</taxon>
        <taxon>Scolecida</taxon>
        <taxon>Capitellidae</taxon>
        <taxon>Capitella</taxon>
    </lineage>
</organism>
<keyword evidence="3" id="KW-1185">Reference proteome</keyword>
<dbReference type="EnsemblMetazoa" id="CapteT204578">
    <property type="protein sequence ID" value="CapteP204578"/>
    <property type="gene ID" value="CapteG204578"/>
</dbReference>
<dbReference type="EMBL" id="AMQN01033233">
    <property type="status" value="NOT_ANNOTATED_CDS"/>
    <property type="molecule type" value="Genomic_DNA"/>
</dbReference>
<dbReference type="EMBL" id="KB311701">
    <property type="protein sequence ID" value="ELT88778.1"/>
    <property type="molecule type" value="Genomic_DNA"/>
</dbReference>
<dbReference type="AlphaFoldDB" id="R7T691"/>
<dbReference type="HOGENOM" id="CLU_1788691_0_0_1"/>
<evidence type="ECO:0000313" key="1">
    <source>
        <dbReference type="EMBL" id="ELT88778.1"/>
    </source>
</evidence>
<gene>
    <name evidence="1" type="ORF">CAPTEDRAFT_204578</name>
</gene>
<accession>R7T691</accession>
<dbReference type="EMBL" id="AMQN01033232">
    <property type="status" value="NOT_ANNOTATED_CDS"/>
    <property type="molecule type" value="Genomic_DNA"/>
</dbReference>
<evidence type="ECO:0000313" key="2">
    <source>
        <dbReference type="EnsemblMetazoa" id="CapteP204578"/>
    </source>
</evidence>
<evidence type="ECO:0000313" key="3">
    <source>
        <dbReference type="Proteomes" id="UP000014760"/>
    </source>
</evidence>
<reference evidence="2" key="3">
    <citation type="submission" date="2015-06" db="UniProtKB">
        <authorList>
            <consortium name="EnsemblMetazoa"/>
        </authorList>
    </citation>
    <scope>IDENTIFICATION</scope>
</reference>